<comment type="caution">
    <text evidence="3">The sequence shown here is derived from an EMBL/GenBank/DDBJ whole genome shotgun (WGS) entry which is preliminary data.</text>
</comment>
<sequence length="206" mass="23126">MSKKQQVMEIPPRCVLLVNICSTGCIKQIYKLFEKIDRKHATRTTIDPQLDIGNALVIVTGNIDTAILFKKLKTINKIPKLIEAVHEDKGWSSNSTDVKTPNPSNNNNDNKDVAPVIEKKPKKNEGSEKKEEKNKGKEIEERKNKGQEEQRAPVGTMHNHLPGPMGGETTYGSEEAKMHGRFGHPPPRQHYSSIFDEENPNGCSMM</sequence>
<feature type="compositionally biased region" description="Low complexity" evidence="2">
    <location>
        <begin position="97"/>
        <end position="108"/>
    </location>
</feature>
<keyword evidence="4" id="KW-1185">Reference proteome</keyword>
<dbReference type="PANTHER" id="PTHR45868">
    <property type="entry name" value="HEAVY METAL-ASSOCIATED ISOPRENYLATED PLANT PROTEIN 33-RELATED"/>
    <property type="match status" value="1"/>
</dbReference>
<protein>
    <recommendedName>
        <fullName evidence="5">HMA domain-containing protein</fullName>
    </recommendedName>
</protein>
<feature type="compositionally biased region" description="Basic and acidic residues" evidence="2">
    <location>
        <begin position="109"/>
        <end position="151"/>
    </location>
</feature>
<accession>A0A5N5EYK7</accession>
<reference evidence="4" key="2">
    <citation type="submission" date="2019-10" db="EMBL/GenBank/DDBJ databases">
        <title>A de novo genome assembly of a pear dwarfing rootstock.</title>
        <authorList>
            <person name="Wang F."/>
            <person name="Wang J."/>
            <person name="Li S."/>
            <person name="Zhang Y."/>
            <person name="Fang M."/>
            <person name="Ma L."/>
            <person name="Zhao Y."/>
            <person name="Jiang S."/>
        </authorList>
    </citation>
    <scope>NUCLEOTIDE SEQUENCE [LARGE SCALE GENOMIC DNA]</scope>
</reference>
<gene>
    <name evidence="3" type="ORF">D8674_031265</name>
</gene>
<proteinExistence type="predicted"/>
<evidence type="ECO:0000313" key="4">
    <source>
        <dbReference type="Proteomes" id="UP000327157"/>
    </source>
</evidence>
<dbReference type="GO" id="GO:0046872">
    <property type="term" value="F:metal ion binding"/>
    <property type="evidence" value="ECO:0007669"/>
    <property type="project" value="UniProtKB-KW"/>
</dbReference>
<keyword evidence="1" id="KW-0479">Metal-binding</keyword>
<dbReference type="OrthoDB" id="689350at2759"/>
<evidence type="ECO:0000256" key="2">
    <source>
        <dbReference type="SAM" id="MobiDB-lite"/>
    </source>
</evidence>
<dbReference type="EMBL" id="SMOL01000781">
    <property type="protein sequence ID" value="KAB2595815.1"/>
    <property type="molecule type" value="Genomic_DNA"/>
</dbReference>
<dbReference type="PANTHER" id="PTHR45868:SF80">
    <property type="entry name" value="F15K9.8-RELATED"/>
    <property type="match status" value="1"/>
</dbReference>
<evidence type="ECO:0000256" key="1">
    <source>
        <dbReference type="ARBA" id="ARBA00022723"/>
    </source>
</evidence>
<reference evidence="3 4" key="1">
    <citation type="submission" date="2019-09" db="EMBL/GenBank/DDBJ databases">
        <authorList>
            <person name="Ou C."/>
        </authorList>
    </citation>
    <scope>NUCLEOTIDE SEQUENCE [LARGE SCALE GENOMIC DNA]</scope>
    <source>
        <strain evidence="3">S2</strain>
        <tissue evidence="3">Leaf</tissue>
    </source>
</reference>
<dbReference type="Proteomes" id="UP000327157">
    <property type="component" value="Chromosome 7"/>
</dbReference>
<evidence type="ECO:0008006" key="5">
    <source>
        <dbReference type="Google" id="ProtNLM"/>
    </source>
</evidence>
<name>A0A5N5EYK7_9ROSA</name>
<dbReference type="AlphaFoldDB" id="A0A5N5EYK7"/>
<evidence type="ECO:0000313" key="3">
    <source>
        <dbReference type="EMBL" id="KAB2595815.1"/>
    </source>
</evidence>
<feature type="region of interest" description="Disordered" evidence="2">
    <location>
        <begin position="89"/>
        <end position="206"/>
    </location>
</feature>
<reference evidence="3 4" key="3">
    <citation type="submission" date="2019-11" db="EMBL/GenBank/DDBJ databases">
        <title>A de novo genome assembly of a pear dwarfing rootstock.</title>
        <authorList>
            <person name="Wang F."/>
            <person name="Wang J."/>
            <person name="Li S."/>
            <person name="Zhang Y."/>
            <person name="Fang M."/>
            <person name="Ma L."/>
            <person name="Zhao Y."/>
            <person name="Jiang S."/>
        </authorList>
    </citation>
    <scope>NUCLEOTIDE SEQUENCE [LARGE SCALE GENOMIC DNA]</scope>
    <source>
        <strain evidence="3">S2</strain>
        <tissue evidence="3">Leaf</tissue>
    </source>
</reference>
<organism evidence="3 4">
    <name type="scientific">Pyrus ussuriensis x Pyrus communis</name>
    <dbReference type="NCBI Taxonomy" id="2448454"/>
    <lineage>
        <taxon>Eukaryota</taxon>
        <taxon>Viridiplantae</taxon>
        <taxon>Streptophyta</taxon>
        <taxon>Embryophyta</taxon>
        <taxon>Tracheophyta</taxon>
        <taxon>Spermatophyta</taxon>
        <taxon>Magnoliopsida</taxon>
        <taxon>eudicotyledons</taxon>
        <taxon>Gunneridae</taxon>
        <taxon>Pentapetalae</taxon>
        <taxon>rosids</taxon>
        <taxon>fabids</taxon>
        <taxon>Rosales</taxon>
        <taxon>Rosaceae</taxon>
        <taxon>Amygdaloideae</taxon>
        <taxon>Maleae</taxon>
        <taxon>Pyrus</taxon>
    </lineage>
</organism>